<dbReference type="Proteomes" id="UP000051184">
    <property type="component" value="Unassembled WGS sequence"/>
</dbReference>
<reference evidence="2" key="1">
    <citation type="submission" date="2015-09" db="EMBL/GenBank/DDBJ databases">
        <authorList>
            <person name="Rodrigo-Torres Lidia"/>
            <person name="Arahal R.David."/>
        </authorList>
    </citation>
    <scope>NUCLEOTIDE SEQUENCE [LARGE SCALE GENOMIC DNA]</scope>
    <source>
        <strain evidence="2">CECT 5114</strain>
    </source>
</reference>
<evidence type="ECO:0008006" key="3">
    <source>
        <dbReference type="Google" id="ProtNLM"/>
    </source>
</evidence>
<gene>
    <name evidence="1" type="ORF">TA5114_00951</name>
</gene>
<evidence type="ECO:0000313" key="1">
    <source>
        <dbReference type="EMBL" id="CUK25161.1"/>
    </source>
</evidence>
<proteinExistence type="predicted"/>
<evidence type="ECO:0000313" key="2">
    <source>
        <dbReference type="Proteomes" id="UP000051184"/>
    </source>
</evidence>
<accession>A0A0P1INW2</accession>
<protein>
    <recommendedName>
        <fullName evidence="3">Rhamnosyl transferase</fullName>
    </recommendedName>
</protein>
<dbReference type="AlphaFoldDB" id="A0A0P1INW2"/>
<dbReference type="Pfam" id="PF11316">
    <property type="entry name" value="Rhamno_transf"/>
    <property type="match status" value="1"/>
</dbReference>
<dbReference type="EMBL" id="CYUE01000008">
    <property type="protein sequence ID" value="CUK25161.1"/>
    <property type="molecule type" value="Genomic_DNA"/>
</dbReference>
<name>A0A0P1INW2_9RHOB</name>
<dbReference type="RefSeq" id="WP_306337706.1">
    <property type="nucleotide sequence ID" value="NZ_CYTO01000001.1"/>
</dbReference>
<sequence>MNSQDMQVIGLCRFSYPALGGFQVEHDSIEERRAYLYAPERMDDRMRTFETIALPGLKAQTDQNFEFLIVVGTCLPARYREQLEAMITDMPQAKIVAEDPAKHRPVMKKVINRHLRENSELPSLQFRHDDDDAVAVNFIERFRAAADDCSGLLAKSASVGIDFNRGFSARPTTHGMLSAPSFMPYYGVALGMAVAPFVDQTIMNYGHNKINQVMPTVTYTDEDMFIRGHNDFNDSRQKANVKRVNLQPLDKEGEAHFKLRFAIDSDQVRAAFG</sequence>
<keyword evidence="2" id="KW-1185">Reference proteome</keyword>
<dbReference type="STRING" id="1715691.TA5113_00028"/>
<organism evidence="1 2">
    <name type="scientific">Cognatishimia activa</name>
    <dbReference type="NCBI Taxonomy" id="1715691"/>
    <lineage>
        <taxon>Bacteria</taxon>
        <taxon>Pseudomonadati</taxon>
        <taxon>Pseudomonadota</taxon>
        <taxon>Alphaproteobacteria</taxon>
        <taxon>Rhodobacterales</taxon>
        <taxon>Paracoccaceae</taxon>
        <taxon>Cognatishimia</taxon>
    </lineage>
</organism>
<dbReference type="InterPro" id="IPR021466">
    <property type="entry name" value="Put_rhamnosyl_transferase"/>
</dbReference>